<dbReference type="EMBL" id="UINC01051813">
    <property type="protein sequence ID" value="SVB66418.1"/>
    <property type="molecule type" value="Genomic_DNA"/>
</dbReference>
<feature type="non-terminal residue" evidence="1">
    <location>
        <position position="456"/>
    </location>
</feature>
<protein>
    <submittedName>
        <fullName evidence="1">Uncharacterized protein</fullName>
    </submittedName>
</protein>
<evidence type="ECO:0000313" key="1">
    <source>
        <dbReference type="EMBL" id="SVB66418.1"/>
    </source>
</evidence>
<name>A0A382FTL7_9ZZZZ</name>
<accession>A0A382FTL7</accession>
<reference evidence="1" key="1">
    <citation type="submission" date="2018-05" db="EMBL/GenBank/DDBJ databases">
        <authorList>
            <person name="Lanie J.A."/>
            <person name="Ng W.-L."/>
            <person name="Kazmierczak K.M."/>
            <person name="Andrzejewski T.M."/>
            <person name="Davidsen T.M."/>
            <person name="Wayne K.J."/>
            <person name="Tettelin H."/>
            <person name="Glass J.I."/>
            <person name="Rusch D."/>
            <person name="Podicherti R."/>
            <person name="Tsui H.-C.T."/>
            <person name="Winkler M.E."/>
        </authorList>
    </citation>
    <scope>NUCLEOTIDE SEQUENCE</scope>
</reference>
<organism evidence="1">
    <name type="scientific">marine metagenome</name>
    <dbReference type="NCBI Taxonomy" id="408172"/>
    <lineage>
        <taxon>unclassified sequences</taxon>
        <taxon>metagenomes</taxon>
        <taxon>ecological metagenomes</taxon>
    </lineage>
</organism>
<dbReference type="AlphaFoldDB" id="A0A382FTL7"/>
<sequence length="456" mass="49188">MVLYADEPEWSVNAADFTGSATVVGALFLNNEVTGSDNIVGAFVGDSCRGVGSPIAFNDGWLYFITVYANTNGETVSFRAWISETDTVLSVWETIIYSQGHSFGGPDDPYTLNTYLDHDFPPVLSGIPDQVIHQGESFEVVRLYGHLEVNDPDPIIWHVTGQEYLVVDLTDSVAHVEPVAGWVGTESLVFSAVDDSENGHAGSDTAAYTVLPEDNPPVMAGIPDQTIGINSQFSSFDLNEFLIELDGNDVGFGHSFPEPSEPETDPLWSVDHSDHEFSMSATVLVESMGSIAQGGSHTLAAFAPDGSVRGVSSGVQFNDTWIYFITIYSNTDGDTISFRFFDQELSMDLPVQGSITFVHNAVLGGPDDPLVYRAGFLLVDIDDAGWVDISVSDPLWVGSGTVTFQAQDTGTENAHTATDEAVFTVLQETAPVLSGIPDQYLLPGESFSDIELSDYL</sequence>
<gene>
    <name evidence="1" type="ORF">METZ01_LOCUS219272</name>
</gene>
<proteinExistence type="predicted"/>